<evidence type="ECO:0000313" key="4">
    <source>
        <dbReference type="Proteomes" id="UP001172155"/>
    </source>
</evidence>
<dbReference type="Proteomes" id="UP001172155">
    <property type="component" value="Unassembled WGS sequence"/>
</dbReference>
<dbReference type="AlphaFoldDB" id="A0AA40EJ76"/>
<dbReference type="PANTHER" id="PTHR24148:SF73">
    <property type="entry name" value="HET DOMAIN PROTEIN (AFU_ORTHOLOGUE AFUA_8G01020)"/>
    <property type="match status" value="1"/>
</dbReference>
<dbReference type="PANTHER" id="PTHR24148">
    <property type="entry name" value="ANKYRIN REPEAT DOMAIN-CONTAINING PROTEIN 39 HOMOLOG-RELATED"/>
    <property type="match status" value="1"/>
</dbReference>
<dbReference type="EMBL" id="JAUKUD010000006">
    <property type="protein sequence ID" value="KAK0740329.1"/>
    <property type="molecule type" value="Genomic_DNA"/>
</dbReference>
<feature type="compositionally biased region" description="Pro residues" evidence="1">
    <location>
        <begin position="25"/>
        <end position="35"/>
    </location>
</feature>
<evidence type="ECO:0000313" key="3">
    <source>
        <dbReference type="EMBL" id="KAK0740329.1"/>
    </source>
</evidence>
<feature type="region of interest" description="Disordered" evidence="1">
    <location>
        <begin position="14"/>
        <end position="37"/>
    </location>
</feature>
<feature type="domain" description="Heterokaryon incompatibility" evidence="2">
    <location>
        <begin position="85"/>
        <end position="245"/>
    </location>
</feature>
<evidence type="ECO:0000259" key="2">
    <source>
        <dbReference type="Pfam" id="PF06985"/>
    </source>
</evidence>
<sequence>MSFLRRLLSGQTDVAPGISSTAPPTNSPPHLPTLPPFQYTPLPSPTTHFRILQLQPTAADLATPWTSIPLRGTLLPCPISSPPAYHALSYCWGDATPADSIIVDGAILRITASCAAALRRMLRGKPRGRKIWVDAICINQADDAGALRERGAQVAMMDRIYRGAEQVDVYVGEGDAGTEVACEAVRRLVKYSVGAAVPGSTGRYFARKYEALAMEVLACTPEYPYGKLHGLFRQPWFGRYWVIQEVALAQNVTFYCGKHLLLLSSIIIATDFSPLSPTLLESNPMAVHWRTYTMYHTSVQAWIRQRENHSATPNVPPPALSQVIIPPALLFEATRPEDKVHALYGICKRLGYDLPVPDYTKSLAIVYTETAQAILRYDGQQGLDQLLESACASPSSRDQGIPSWAPDLSSCIRKWSSANLPNSCMNDRRNTWPSGRGNPGCQFELGTDSSKLRVKGRRLDIVCEPGTPWEIDNAATNIFGRDHAPTGSHIFALMTSLESWFAIVLRSMNAVSASQASTAGLRLAEVLAKDTKGNSSVDDLQELSRYLALAMTIAKRSEDPGRLVLADRTMDPQDYVRHGDNCTLSEAMYMQLGRIMPGMAWKTVFRTAQGFLGVGPYSVAEGDVTVVFQGCSLAGLLRPAGEGYSYVGPAYVLGVMHGEFWEAGEAGDDEWFELV</sequence>
<gene>
    <name evidence="3" type="ORF">B0T18DRAFT_448991</name>
</gene>
<proteinExistence type="predicted"/>
<organism evidence="3 4">
    <name type="scientific">Schizothecium vesticola</name>
    <dbReference type="NCBI Taxonomy" id="314040"/>
    <lineage>
        <taxon>Eukaryota</taxon>
        <taxon>Fungi</taxon>
        <taxon>Dikarya</taxon>
        <taxon>Ascomycota</taxon>
        <taxon>Pezizomycotina</taxon>
        <taxon>Sordariomycetes</taxon>
        <taxon>Sordariomycetidae</taxon>
        <taxon>Sordariales</taxon>
        <taxon>Schizotheciaceae</taxon>
        <taxon>Schizothecium</taxon>
    </lineage>
</organism>
<reference evidence="3" key="1">
    <citation type="submission" date="2023-06" db="EMBL/GenBank/DDBJ databases">
        <title>Genome-scale phylogeny and comparative genomics of the fungal order Sordariales.</title>
        <authorList>
            <consortium name="Lawrence Berkeley National Laboratory"/>
            <person name="Hensen N."/>
            <person name="Bonometti L."/>
            <person name="Westerberg I."/>
            <person name="Brannstrom I.O."/>
            <person name="Guillou S."/>
            <person name="Cros-Aarteil S."/>
            <person name="Calhoun S."/>
            <person name="Haridas S."/>
            <person name="Kuo A."/>
            <person name="Mondo S."/>
            <person name="Pangilinan J."/>
            <person name="Riley R."/>
            <person name="LaButti K."/>
            <person name="Andreopoulos B."/>
            <person name="Lipzen A."/>
            <person name="Chen C."/>
            <person name="Yanf M."/>
            <person name="Daum C."/>
            <person name="Ng V."/>
            <person name="Clum A."/>
            <person name="Steindorff A."/>
            <person name="Ohm R."/>
            <person name="Martin F."/>
            <person name="Silar P."/>
            <person name="Natvig D."/>
            <person name="Lalanne C."/>
            <person name="Gautier V."/>
            <person name="Ament-velasquez S.L."/>
            <person name="Kruys A."/>
            <person name="Hutchinson M.I."/>
            <person name="Powell A.J."/>
            <person name="Barry K."/>
            <person name="Miller A.N."/>
            <person name="Grigoriev I.V."/>
            <person name="Debuchy R."/>
            <person name="Gladieux P."/>
            <person name="Thoren M.H."/>
            <person name="Johannesson H."/>
        </authorList>
    </citation>
    <scope>NUCLEOTIDE SEQUENCE</scope>
    <source>
        <strain evidence="3">SMH3187-1</strain>
    </source>
</reference>
<dbReference type="InterPro" id="IPR052895">
    <property type="entry name" value="HetReg/Transcr_Mod"/>
</dbReference>
<dbReference type="Pfam" id="PF06985">
    <property type="entry name" value="HET"/>
    <property type="match status" value="1"/>
</dbReference>
<evidence type="ECO:0000256" key="1">
    <source>
        <dbReference type="SAM" id="MobiDB-lite"/>
    </source>
</evidence>
<accession>A0AA40EJ76</accession>
<name>A0AA40EJ76_9PEZI</name>
<dbReference type="InterPro" id="IPR010730">
    <property type="entry name" value="HET"/>
</dbReference>
<dbReference type="Pfam" id="PF26639">
    <property type="entry name" value="Het-6_barrel"/>
    <property type="match status" value="1"/>
</dbReference>
<keyword evidence="4" id="KW-1185">Reference proteome</keyword>
<protein>
    <submittedName>
        <fullName evidence="3">Heterokaryon incompatibility protein-domain-containing protein</fullName>
    </submittedName>
</protein>
<comment type="caution">
    <text evidence="3">The sequence shown here is derived from an EMBL/GenBank/DDBJ whole genome shotgun (WGS) entry which is preliminary data.</text>
</comment>